<comment type="subcellular location">
    <subcellularLocation>
        <location evidence="1 6">Cell membrane</location>
        <topology evidence="1 6">Multi-pass membrane protein</topology>
    </subcellularLocation>
</comment>
<proteinExistence type="inferred from homology"/>
<evidence type="ECO:0000256" key="6">
    <source>
        <dbReference type="RuleBase" id="RU366058"/>
    </source>
</evidence>
<evidence type="ECO:0000256" key="3">
    <source>
        <dbReference type="ARBA" id="ARBA00022692"/>
    </source>
</evidence>
<comment type="caution">
    <text evidence="8">The sequence shown here is derived from an EMBL/GenBank/DDBJ whole genome shotgun (WGS) entry which is preliminary data.</text>
</comment>
<evidence type="ECO:0000256" key="4">
    <source>
        <dbReference type="ARBA" id="ARBA00022989"/>
    </source>
</evidence>
<reference evidence="8" key="1">
    <citation type="journal article" date="2020" name="mSystems">
        <title>Genome- and Community-Level Interaction Insights into Carbon Utilization and Element Cycling Functions of Hydrothermarchaeota in Hydrothermal Sediment.</title>
        <authorList>
            <person name="Zhou Z."/>
            <person name="Liu Y."/>
            <person name="Xu W."/>
            <person name="Pan J."/>
            <person name="Luo Z.H."/>
            <person name="Li M."/>
        </authorList>
    </citation>
    <scope>NUCLEOTIDE SEQUENCE [LARGE SCALE GENOMIC DNA]</scope>
    <source>
        <strain evidence="8">SpSt-769</strain>
    </source>
</reference>
<gene>
    <name evidence="8" type="ORF">ENV54_07975</name>
</gene>
<feature type="transmembrane region" description="Helical" evidence="6">
    <location>
        <begin position="60"/>
        <end position="83"/>
    </location>
</feature>
<feature type="domain" description="VTT" evidence="7">
    <location>
        <begin position="124"/>
        <end position="241"/>
    </location>
</feature>
<keyword evidence="5 6" id="KW-0472">Membrane</keyword>
<keyword evidence="2 6" id="KW-1003">Cell membrane</keyword>
<dbReference type="Pfam" id="PF09335">
    <property type="entry name" value="VTT_dom"/>
    <property type="match status" value="1"/>
</dbReference>
<feature type="transmembrane region" description="Helical" evidence="6">
    <location>
        <begin position="143"/>
        <end position="164"/>
    </location>
</feature>
<keyword evidence="3 6" id="KW-0812">Transmembrane</keyword>
<dbReference type="PANTHER" id="PTHR12677">
    <property type="entry name" value="GOLGI APPARATUS MEMBRANE PROTEIN TVP38-RELATED"/>
    <property type="match status" value="1"/>
</dbReference>
<organism evidence="8">
    <name type="scientific">Desulfomonile tiedjei</name>
    <dbReference type="NCBI Taxonomy" id="2358"/>
    <lineage>
        <taxon>Bacteria</taxon>
        <taxon>Pseudomonadati</taxon>
        <taxon>Thermodesulfobacteriota</taxon>
        <taxon>Desulfomonilia</taxon>
        <taxon>Desulfomonilales</taxon>
        <taxon>Desulfomonilaceae</taxon>
        <taxon>Desulfomonile</taxon>
    </lineage>
</organism>
<feature type="transmembrane region" description="Helical" evidence="6">
    <location>
        <begin position="248"/>
        <end position="268"/>
    </location>
</feature>
<evidence type="ECO:0000256" key="1">
    <source>
        <dbReference type="ARBA" id="ARBA00004651"/>
    </source>
</evidence>
<keyword evidence="4 6" id="KW-1133">Transmembrane helix</keyword>
<accession>A0A7C4AS00</accession>
<dbReference type="EMBL" id="DTGT01000247">
    <property type="protein sequence ID" value="HGH61218.1"/>
    <property type="molecule type" value="Genomic_DNA"/>
</dbReference>
<dbReference type="PANTHER" id="PTHR12677:SF59">
    <property type="entry name" value="GOLGI APPARATUS MEMBRANE PROTEIN TVP38-RELATED"/>
    <property type="match status" value="1"/>
</dbReference>
<evidence type="ECO:0000256" key="2">
    <source>
        <dbReference type="ARBA" id="ARBA00022475"/>
    </source>
</evidence>
<sequence>MTEWVSRPKTPRRSAPSYEGWKTRYCKALTHTPWTRTLGSSALAGTEISRMASRRLRLSLALIAVLTASTAVLAFTGHLGSWYRLAWEVFSSREHLRMYVTSWGAYAPLAFIAIQAFQVVFAPIPGEVTGAVGGFIFGAWPNVIYSTIGLTLGSVAAFLFARIVGQPVVEVVVGQKSLERFHYLTEKHGNLLSLILFTIPGFPKDILCYILGLSPMRFIPFVFVCFLGRIPGTIMLSLSGAAVFDENWTLLAIVSAACVVLIGTAFLFRERIEMWLRVRRW</sequence>
<feature type="transmembrane region" description="Helical" evidence="6">
    <location>
        <begin position="218"/>
        <end position="242"/>
    </location>
</feature>
<dbReference type="InterPro" id="IPR032816">
    <property type="entry name" value="VTT_dom"/>
</dbReference>
<dbReference type="GO" id="GO:0005886">
    <property type="term" value="C:plasma membrane"/>
    <property type="evidence" value="ECO:0007669"/>
    <property type="project" value="UniProtKB-SubCell"/>
</dbReference>
<name>A0A7C4AS00_9BACT</name>
<feature type="transmembrane region" description="Helical" evidence="6">
    <location>
        <begin position="103"/>
        <end position="122"/>
    </location>
</feature>
<feature type="transmembrane region" description="Helical" evidence="6">
    <location>
        <begin position="191"/>
        <end position="211"/>
    </location>
</feature>
<protein>
    <recommendedName>
        <fullName evidence="6">TVP38/TMEM64 family membrane protein</fullName>
    </recommendedName>
</protein>
<evidence type="ECO:0000256" key="5">
    <source>
        <dbReference type="ARBA" id="ARBA00023136"/>
    </source>
</evidence>
<evidence type="ECO:0000313" key="8">
    <source>
        <dbReference type="EMBL" id="HGH61218.1"/>
    </source>
</evidence>
<dbReference type="AlphaFoldDB" id="A0A7C4AS00"/>
<dbReference type="InterPro" id="IPR015414">
    <property type="entry name" value="TMEM64"/>
</dbReference>
<comment type="similarity">
    <text evidence="6">Belongs to the TVP38/TMEM64 family.</text>
</comment>
<evidence type="ECO:0000259" key="7">
    <source>
        <dbReference type="Pfam" id="PF09335"/>
    </source>
</evidence>